<evidence type="ECO:0000256" key="3">
    <source>
        <dbReference type="ARBA" id="ARBA00023180"/>
    </source>
</evidence>
<dbReference type="PANTHER" id="PTHR31018:SF3">
    <property type="entry name" value="RECEPTOR PROTEIN-TYROSINE KINASE"/>
    <property type="match status" value="1"/>
</dbReference>
<reference evidence="6" key="1">
    <citation type="submission" date="2021-12" db="EMBL/GenBank/DDBJ databases">
        <authorList>
            <person name="Rodrigo-Torres L."/>
            <person name="Arahal R. D."/>
            <person name="Lucena T."/>
        </authorList>
    </citation>
    <scope>NUCLEOTIDE SEQUENCE</scope>
    <source>
        <strain evidence="6">CECT 8419</strain>
    </source>
</reference>
<organism evidence="6 7">
    <name type="scientific">Neolewinella maritima</name>
    <dbReference type="NCBI Taxonomy" id="1383882"/>
    <lineage>
        <taxon>Bacteria</taxon>
        <taxon>Pseudomonadati</taxon>
        <taxon>Bacteroidota</taxon>
        <taxon>Saprospiria</taxon>
        <taxon>Saprospirales</taxon>
        <taxon>Lewinellaceae</taxon>
        <taxon>Neolewinella</taxon>
    </lineage>
</organism>
<keyword evidence="7" id="KW-1185">Reference proteome</keyword>
<feature type="signal peptide" evidence="4">
    <location>
        <begin position="1"/>
        <end position="16"/>
    </location>
</feature>
<dbReference type="Proteomes" id="UP000837803">
    <property type="component" value="Unassembled WGS sequence"/>
</dbReference>
<evidence type="ECO:0000256" key="4">
    <source>
        <dbReference type="SAM" id="SignalP"/>
    </source>
</evidence>
<gene>
    <name evidence="6" type="ORF">LEM8419_01557</name>
</gene>
<dbReference type="EMBL" id="CAKLPZ010000001">
    <property type="protein sequence ID" value="CAH1000404.1"/>
    <property type="molecule type" value="Genomic_DNA"/>
</dbReference>
<proteinExistence type="predicted"/>
<dbReference type="PANTHER" id="PTHR31018">
    <property type="entry name" value="SPORULATION-SPECIFIC PROTEIN-RELATED"/>
    <property type="match status" value="1"/>
</dbReference>
<keyword evidence="2 4" id="KW-0732">Signal</keyword>
<dbReference type="SUPFAM" id="SSF52058">
    <property type="entry name" value="L domain-like"/>
    <property type="match status" value="1"/>
</dbReference>
<name>A0ABM9B178_9BACT</name>
<evidence type="ECO:0000313" key="6">
    <source>
        <dbReference type="EMBL" id="CAH1000404.1"/>
    </source>
</evidence>
<comment type="caution">
    <text evidence="6">The sequence shown here is derived from an EMBL/GenBank/DDBJ whole genome shotgun (WGS) entry which is preliminary data.</text>
</comment>
<evidence type="ECO:0000259" key="5">
    <source>
        <dbReference type="Pfam" id="PF18962"/>
    </source>
</evidence>
<comment type="subcellular location">
    <subcellularLocation>
        <location evidence="1">Cell envelope</location>
    </subcellularLocation>
</comment>
<keyword evidence="3" id="KW-0325">Glycoprotein</keyword>
<feature type="chain" id="PRO_5046532194" description="Secretion system C-terminal sorting domain-containing protein" evidence="4">
    <location>
        <begin position="17"/>
        <end position="675"/>
    </location>
</feature>
<protein>
    <recommendedName>
        <fullName evidence="5">Secretion system C-terminal sorting domain-containing protein</fullName>
    </recommendedName>
</protein>
<feature type="domain" description="Secretion system C-terminal sorting" evidence="5">
    <location>
        <begin position="599"/>
        <end position="674"/>
    </location>
</feature>
<dbReference type="NCBIfam" id="TIGR04183">
    <property type="entry name" value="Por_Secre_tail"/>
    <property type="match status" value="1"/>
</dbReference>
<dbReference type="RefSeq" id="WP_238750455.1">
    <property type="nucleotide sequence ID" value="NZ_CAKLPZ010000001.1"/>
</dbReference>
<evidence type="ECO:0000256" key="1">
    <source>
        <dbReference type="ARBA" id="ARBA00004196"/>
    </source>
</evidence>
<accession>A0ABM9B178</accession>
<evidence type="ECO:0000313" key="7">
    <source>
        <dbReference type="Proteomes" id="UP000837803"/>
    </source>
</evidence>
<sequence length="675" mass="70857">MSVGLCLLLACGTLSAQSFTGDVLIQTQADLDAFEPSPTTTYDTLVGNFDIDPIEPLTDFSNVATLAVITEDLGIDNYEDDQTIGNPLAQFTALDSVGRIQIFDIDNFNSGITTLSNSTLRLVGSTFEISSNQNVSGQVNLPALTSVGASYVVQNNPLVSALVNPILATIGGDFRIINNDALTNLDDFEQIANYSGDFIVTDNGTLSNIDGFANAGTIRFFVPVLRVSNNPTLETLGGTPGPNVIRLSVTDELQINNNSALTEISTEINAGVQGGDVTLTEISVQNNPLLETIVRIFDRSYNITVGNYLVADNAALNNLGGQPINVTGTIQLQRNNQITMGANFAPTTGLTGSLTIADNAQLGTFGRLGGTTDLTNGLRTVAGAITINNLPVLFSLEGLRRLTNAASLTLNGTGAISDLAGLRSLDELVDFLTVTNNSSLSDCCEIACEVIVAGQAVDGTNSAVTISGNTGGCEDKPTFVSNCAGEPGKGCLAAAPVEFIAFTGSLGNGYIDLDFATATESDNDYFQIERSVDGGSYTAIGRLAGAGNSLQEVTYSFRDFDYSAGVNYYRIRQVDFDGTEAFSDVIVVDAGGSSTAITLFPNPATGSEVTLQLGNDWNTERVTAQIFTVSGQLVTEIRAAGNTRLKLPTAGLQAGVYAVRVSDGGHTVTQRLTVR</sequence>
<dbReference type="Pfam" id="PF18962">
    <property type="entry name" value="Por_Secre_tail"/>
    <property type="match status" value="1"/>
</dbReference>
<dbReference type="InterPro" id="IPR051648">
    <property type="entry name" value="CWI-Assembly_Regulator"/>
</dbReference>
<evidence type="ECO:0000256" key="2">
    <source>
        <dbReference type="ARBA" id="ARBA00022729"/>
    </source>
</evidence>
<dbReference type="InterPro" id="IPR026444">
    <property type="entry name" value="Secre_tail"/>
</dbReference>